<reference evidence="9 10" key="1">
    <citation type="submission" date="2021-07" db="EMBL/GenBank/DDBJ databases">
        <authorList>
            <person name="Palmer J.M."/>
        </authorList>
    </citation>
    <scope>NUCLEOTIDE SEQUENCE [LARGE SCALE GENOMIC DNA]</scope>
    <source>
        <strain evidence="9 10">AT_MEX2019</strain>
        <tissue evidence="9">Muscle</tissue>
    </source>
</reference>
<keyword evidence="5" id="KW-0158">Chromosome</keyword>
<dbReference type="EMBL" id="JAHUTI010021903">
    <property type="protein sequence ID" value="MED6239705.1"/>
    <property type="molecule type" value="Genomic_DNA"/>
</dbReference>
<keyword evidence="6" id="KW-0779">Telomere</keyword>
<proteinExistence type="inferred from homology"/>
<evidence type="ECO:0000313" key="10">
    <source>
        <dbReference type="Proteomes" id="UP001345963"/>
    </source>
</evidence>
<gene>
    <name evidence="9" type="ORF">ATANTOWER_009938</name>
</gene>
<name>A0ABU7APA9_9TELE</name>
<comment type="subcellular location">
    <subcellularLocation>
        <location evidence="2">Chromosome</location>
        <location evidence="2">Telomere</location>
    </subcellularLocation>
    <subcellularLocation>
        <location evidence="1">Nucleus</location>
    </subcellularLocation>
</comment>
<comment type="caution">
    <text evidence="9">The sequence shown here is derived from an EMBL/GenBank/DDBJ whole genome shotgun (WGS) entry which is preliminary data.</text>
</comment>
<keyword evidence="8" id="KW-0539">Nucleus</keyword>
<protein>
    <recommendedName>
        <fullName evidence="4">CST complex subunit CTC1</fullName>
    </recommendedName>
</protein>
<comment type="similarity">
    <text evidence="3">Belongs to the CTC1 family.</text>
</comment>
<accession>A0ABU7APA9</accession>
<evidence type="ECO:0000256" key="2">
    <source>
        <dbReference type="ARBA" id="ARBA00004574"/>
    </source>
</evidence>
<dbReference type="PANTHER" id="PTHR14865:SF2">
    <property type="entry name" value="CST COMPLEX SUBUNIT CTC1"/>
    <property type="match status" value="1"/>
</dbReference>
<keyword evidence="7" id="KW-0238">DNA-binding</keyword>
<dbReference type="Proteomes" id="UP001345963">
    <property type="component" value="Unassembled WGS sequence"/>
</dbReference>
<dbReference type="InterPro" id="IPR042617">
    <property type="entry name" value="CTC1-like"/>
</dbReference>
<keyword evidence="10" id="KW-1185">Reference proteome</keyword>
<sequence>MFLYCLDQNHGADHQSLLPLSVSELLSQQHLACVSNLSWSTNQHRAWAREAELSLPGHRALPRVNLLLIGWLREGRGGEWRLMDSSGSVRCELIRPSHLWMNRPIFLHHWNYIPHDASRQDQDTAYLELIGSPVLLCPRAEQGLAAGVGRAGLDGAVSVREAAGLLRNR</sequence>
<evidence type="ECO:0000256" key="3">
    <source>
        <dbReference type="ARBA" id="ARBA00006332"/>
    </source>
</evidence>
<dbReference type="InterPro" id="IPR029156">
    <property type="entry name" value="CTC1"/>
</dbReference>
<evidence type="ECO:0000256" key="4">
    <source>
        <dbReference type="ARBA" id="ARBA00016175"/>
    </source>
</evidence>
<evidence type="ECO:0000313" key="9">
    <source>
        <dbReference type="EMBL" id="MED6239705.1"/>
    </source>
</evidence>
<dbReference type="Pfam" id="PF15489">
    <property type="entry name" value="CTC1"/>
    <property type="match status" value="1"/>
</dbReference>
<evidence type="ECO:0000256" key="7">
    <source>
        <dbReference type="ARBA" id="ARBA00023125"/>
    </source>
</evidence>
<evidence type="ECO:0000256" key="6">
    <source>
        <dbReference type="ARBA" id="ARBA00022895"/>
    </source>
</evidence>
<evidence type="ECO:0000256" key="8">
    <source>
        <dbReference type="ARBA" id="ARBA00023242"/>
    </source>
</evidence>
<evidence type="ECO:0000256" key="5">
    <source>
        <dbReference type="ARBA" id="ARBA00022454"/>
    </source>
</evidence>
<organism evidence="9 10">
    <name type="scientific">Ataeniobius toweri</name>
    <dbReference type="NCBI Taxonomy" id="208326"/>
    <lineage>
        <taxon>Eukaryota</taxon>
        <taxon>Metazoa</taxon>
        <taxon>Chordata</taxon>
        <taxon>Craniata</taxon>
        <taxon>Vertebrata</taxon>
        <taxon>Euteleostomi</taxon>
        <taxon>Actinopterygii</taxon>
        <taxon>Neopterygii</taxon>
        <taxon>Teleostei</taxon>
        <taxon>Neoteleostei</taxon>
        <taxon>Acanthomorphata</taxon>
        <taxon>Ovalentaria</taxon>
        <taxon>Atherinomorphae</taxon>
        <taxon>Cyprinodontiformes</taxon>
        <taxon>Goodeidae</taxon>
        <taxon>Ataeniobius</taxon>
    </lineage>
</organism>
<dbReference type="PANTHER" id="PTHR14865">
    <property type="entry name" value="CST COMPLEX SUBUNIT CTC1"/>
    <property type="match status" value="1"/>
</dbReference>
<evidence type="ECO:0000256" key="1">
    <source>
        <dbReference type="ARBA" id="ARBA00004123"/>
    </source>
</evidence>